<feature type="chain" id="PRO_5047491186" evidence="7">
    <location>
        <begin position="21"/>
        <end position="608"/>
    </location>
</feature>
<evidence type="ECO:0000256" key="5">
    <source>
        <dbReference type="ARBA" id="ARBA00022801"/>
    </source>
</evidence>
<feature type="domain" description="GLAA-B beta-barrel" evidence="9">
    <location>
        <begin position="367"/>
        <end position="432"/>
    </location>
</feature>
<accession>A0ABT4PIU8</accession>
<evidence type="ECO:0000256" key="1">
    <source>
        <dbReference type="ARBA" id="ARBA00001255"/>
    </source>
</evidence>
<dbReference type="Gene3D" id="2.160.20.10">
    <property type="entry name" value="Single-stranded right-handed beta-helix, Pectin lyase-like"/>
    <property type="match status" value="1"/>
</dbReference>
<dbReference type="Pfam" id="PF23763">
    <property type="entry name" value="Beta-barrel_GLAA-B_I"/>
    <property type="match status" value="1"/>
</dbReference>
<comment type="catalytic activity">
    <reaction evidence="1">
        <text>Hydrolysis of terminal, non-reducing alpha-D-galactose residues in alpha-D-galactosides, including galactose oligosaccharides, galactomannans and galactolipids.</text>
        <dbReference type="EC" id="3.2.1.22"/>
    </reaction>
</comment>
<keyword evidence="5" id="KW-0378">Hydrolase</keyword>
<evidence type="ECO:0000259" key="8">
    <source>
        <dbReference type="Pfam" id="PF23763"/>
    </source>
</evidence>
<evidence type="ECO:0000256" key="7">
    <source>
        <dbReference type="SAM" id="SignalP"/>
    </source>
</evidence>
<dbReference type="EMBL" id="JAPZVM010000008">
    <property type="protein sequence ID" value="MCZ8372987.1"/>
    <property type="molecule type" value="Genomic_DNA"/>
</dbReference>
<keyword evidence="4" id="KW-0677">Repeat</keyword>
<evidence type="ECO:0000259" key="9">
    <source>
        <dbReference type="Pfam" id="PF23764"/>
    </source>
</evidence>
<evidence type="ECO:0000256" key="2">
    <source>
        <dbReference type="ARBA" id="ARBA00001271"/>
    </source>
</evidence>
<proteinExistence type="predicted"/>
<reference evidence="10" key="1">
    <citation type="submission" date="2022-12" db="EMBL/GenBank/DDBJ databases">
        <title>Phocaeicola acetigenes sp. nov., isolated feces from a healthy human.</title>
        <authorList>
            <person name="Do H."/>
            <person name="Ha Y.B."/>
            <person name="Kim J.-S."/>
            <person name="Suh M.K."/>
            <person name="Kim H.S."/>
            <person name="Lee J.-S."/>
        </authorList>
    </citation>
    <scope>NUCLEOTIDE SEQUENCE</scope>
    <source>
        <strain evidence="10">KGMB11183</strain>
    </source>
</reference>
<dbReference type="RefSeq" id="WP_269878288.1">
    <property type="nucleotide sequence ID" value="NZ_JAPZVM010000008.1"/>
</dbReference>
<evidence type="ECO:0000313" key="10">
    <source>
        <dbReference type="EMBL" id="MCZ8372987.1"/>
    </source>
</evidence>
<dbReference type="SUPFAM" id="SSF51126">
    <property type="entry name" value="Pectin lyase-like"/>
    <property type="match status" value="1"/>
</dbReference>
<evidence type="ECO:0000256" key="3">
    <source>
        <dbReference type="ARBA" id="ARBA00022729"/>
    </source>
</evidence>
<sequence length="608" mass="69127">MQKVIIFSLFLFLCFSTLLAQNEEKTPQSRTISLTDYGIKPGNSKSLGYKLFKAIEKINGNRDKNENITIEFAPGVYHFYPSPKIQREYYISNHDQDNPKFVGIALENTQNITIDGKDSQFVFHGVMLPLSILNTQNCTIKNLSIDFENPHIFQIEIVENNGTAGMAFRPAEWVKYRITQDSIFEAYGEGWTARPNSGIAFEKDTRHIVYNSSDLSYSTKGIYKLKKDKYADKGEILYAPNWKDEKKTLLPGTIVAMRTWERPTPGVFVSNSKDIILNNIKVHYARGMGLLAQLTENITLDGFSVCLKGDDDKRFFTTQADATHFSGCKGKIVSVNGLYEGMMDDAINVHGTYLKVVKRIDDHTLVGRYMHHQTWGFDWGFAGDEIQFIASQTMEVLDGSNRIKSITPYDKESVSGAKEFKIIFEKPVHKSISEKGDFGIENLTWTPEVYFAGNTIRNNRARGSLFSTPKKTVVENNIFDHTSGTAILLCGDCNGWFETGACRKVIIRNNKFINSLTSMFQFTNAVISIYPEIPDLKKQIKYFHGGKKGAIQITDNEFDVFDAPILYAKSVDGLMFKNNIIRTNTEYKPFHWNKSKFLLERVNNVELE</sequence>
<dbReference type="InterPro" id="IPR057275">
    <property type="entry name" value="Beta-barrel_GLAA-B_I"/>
</dbReference>
<evidence type="ECO:0000313" key="11">
    <source>
        <dbReference type="Proteomes" id="UP001141933"/>
    </source>
</evidence>
<name>A0ABT4PIU8_9BACT</name>
<dbReference type="InterPro" id="IPR011050">
    <property type="entry name" value="Pectin_lyase_fold/virulence"/>
</dbReference>
<dbReference type="InterPro" id="IPR012334">
    <property type="entry name" value="Pectin_lyas_fold"/>
</dbReference>
<comment type="catalytic activity">
    <reaction evidence="2">
        <text>Hydrolysis of terminal, non-reducing branched (1-&gt;3)-alpha-D-galactosidic residues, producing free D-galactose.</text>
        <dbReference type="EC" id="3.2.1.n1"/>
    </reaction>
</comment>
<gene>
    <name evidence="10" type="ORF">O6P32_09765</name>
</gene>
<organism evidence="10 11">
    <name type="scientific">Phocaeicola acetigenes</name>
    <dbReference type="NCBI Taxonomy" id="3016083"/>
    <lineage>
        <taxon>Bacteria</taxon>
        <taxon>Pseudomonadati</taxon>
        <taxon>Bacteroidota</taxon>
        <taxon>Bacteroidia</taxon>
        <taxon>Bacteroidales</taxon>
        <taxon>Bacteroidaceae</taxon>
        <taxon>Phocaeicola</taxon>
    </lineage>
</organism>
<dbReference type="Proteomes" id="UP001141933">
    <property type="component" value="Unassembled WGS sequence"/>
</dbReference>
<dbReference type="Pfam" id="PF23764">
    <property type="entry name" value="Beta-barrel_GLAA-B_II"/>
    <property type="match status" value="1"/>
</dbReference>
<keyword evidence="6" id="KW-0326">Glycosidase</keyword>
<dbReference type="InterPro" id="IPR056441">
    <property type="entry name" value="Beta-barrel_GLAA-B_II"/>
</dbReference>
<evidence type="ECO:0000256" key="6">
    <source>
        <dbReference type="ARBA" id="ARBA00023295"/>
    </source>
</evidence>
<keyword evidence="3 7" id="KW-0732">Signal</keyword>
<protein>
    <submittedName>
        <fullName evidence="10">Alpha-1,3-galactosidase B</fullName>
    </submittedName>
</protein>
<feature type="signal peptide" evidence="7">
    <location>
        <begin position="1"/>
        <end position="20"/>
    </location>
</feature>
<evidence type="ECO:0000256" key="4">
    <source>
        <dbReference type="ARBA" id="ARBA00022737"/>
    </source>
</evidence>
<comment type="caution">
    <text evidence="10">The sequence shown here is derived from an EMBL/GenBank/DDBJ whole genome shotgun (WGS) entry which is preliminary data.</text>
</comment>
<keyword evidence="11" id="KW-1185">Reference proteome</keyword>
<feature type="domain" description="GLAA-B beta-barrel" evidence="8">
    <location>
        <begin position="153"/>
        <end position="228"/>
    </location>
</feature>